<dbReference type="EMBL" id="CM027686">
    <property type="protein sequence ID" value="KAG0523483.1"/>
    <property type="molecule type" value="Genomic_DNA"/>
</dbReference>
<feature type="region of interest" description="Disordered" evidence="1">
    <location>
        <begin position="120"/>
        <end position="178"/>
    </location>
</feature>
<feature type="compositionally biased region" description="Basic and acidic residues" evidence="1">
    <location>
        <begin position="149"/>
        <end position="163"/>
    </location>
</feature>
<evidence type="ECO:0000313" key="3">
    <source>
        <dbReference type="Proteomes" id="UP000807115"/>
    </source>
</evidence>
<dbReference type="AlphaFoldDB" id="A0A921U9Q7"/>
<dbReference type="Proteomes" id="UP000807115">
    <property type="component" value="Chromosome 7"/>
</dbReference>
<protein>
    <submittedName>
        <fullName evidence="2">Uncharacterized protein</fullName>
    </submittedName>
</protein>
<name>A0A921U9Q7_SORBI</name>
<reference evidence="2" key="2">
    <citation type="submission" date="2020-10" db="EMBL/GenBank/DDBJ databases">
        <authorList>
            <person name="Cooper E.A."/>
            <person name="Brenton Z.W."/>
            <person name="Flinn B.S."/>
            <person name="Jenkins J."/>
            <person name="Shu S."/>
            <person name="Flowers D."/>
            <person name="Luo F."/>
            <person name="Wang Y."/>
            <person name="Xia P."/>
            <person name="Barry K."/>
            <person name="Daum C."/>
            <person name="Lipzen A."/>
            <person name="Yoshinaga Y."/>
            <person name="Schmutz J."/>
            <person name="Saski C."/>
            <person name="Vermerris W."/>
            <person name="Kresovich S."/>
        </authorList>
    </citation>
    <scope>NUCLEOTIDE SEQUENCE</scope>
</reference>
<evidence type="ECO:0000256" key="1">
    <source>
        <dbReference type="SAM" id="MobiDB-lite"/>
    </source>
</evidence>
<evidence type="ECO:0000313" key="2">
    <source>
        <dbReference type="EMBL" id="KAG0523483.1"/>
    </source>
</evidence>
<accession>A0A921U9Q7</accession>
<sequence length="178" mass="19535">MSFWPYLRQLWPSSAGPSAPPPAALTRTCWLVQRAVALRFLGLAPAARKGWWWWWSEVASPPLIGLPVADSGGEGARSAGDARSMPMEWSVSATIWWTRRRQRSTEAASAGARSCCSSWRTRSCTRPSSETRSARPPLSTASAIAASTRIDRGRLRREPEQGRPVRSGRSLQLEACAA</sequence>
<comment type="caution">
    <text evidence="2">The sequence shown here is derived from an EMBL/GenBank/DDBJ whole genome shotgun (WGS) entry which is preliminary data.</text>
</comment>
<proteinExistence type="predicted"/>
<gene>
    <name evidence="2" type="ORF">BDA96_07G127300</name>
</gene>
<organism evidence="2 3">
    <name type="scientific">Sorghum bicolor</name>
    <name type="common">Sorghum</name>
    <name type="synonym">Sorghum vulgare</name>
    <dbReference type="NCBI Taxonomy" id="4558"/>
    <lineage>
        <taxon>Eukaryota</taxon>
        <taxon>Viridiplantae</taxon>
        <taxon>Streptophyta</taxon>
        <taxon>Embryophyta</taxon>
        <taxon>Tracheophyta</taxon>
        <taxon>Spermatophyta</taxon>
        <taxon>Magnoliopsida</taxon>
        <taxon>Liliopsida</taxon>
        <taxon>Poales</taxon>
        <taxon>Poaceae</taxon>
        <taxon>PACMAD clade</taxon>
        <taxon>Panicoideae</taxon>
        <taxon>Andropogonodae</taxon>
        <taxon>Andropogoneae</taxon>
        <taxon>Sorghinae</taxon>
        <taxon>Sorghum</taxon>
    </lineage>
</organism>
<reference evidence="2" key="1">
    <citation type="journal article" date="2019" name="BMC Genomics">
        <title>A new reference genome for Sorghum bicolor reveals high levels of sequence similarity between sweet and grain genotypes: implications for the genetics of sugar metabolism.</title>
        <authorList>
            <person name="Cooper E.A."/>
            <person name="Brenton Z.W."/>
            <person name="Flinn B.S."/>
            <person name="Jenkins J."/>
            <person name="Shu S."/>
            <person name="Flowers D."/>
            <person name="Luo F."/>
            <person name="Wang Y."/>
            <person name="Xia P."/>
            <person name="Barry K."/>
            <person name="Daum C."/>
            <person name="Lipzen A."/>
            <person name="Yoshinaga Y."/>
            <person name="Schmutz J."/>
            <person name="Saski C."/>
            <person name="Vermerris W."/>
            <person name="Kresovich S."/>
        </authorList>
    </citation>
    <scope>NUCLEOTIDE SEQUENCE</scope>
</reference>
<feature type="compositionally biased region" description="Low complexity" evidence="1">
    <location>
        <begin position="139"/>
        <end position="148"/>
    </location>
</feature>